<protein>
    <submittedName>
        <fullName evidence="2">Uncharacterized protein</fullName>
    </submittedName>
</protein>
<dbReference type="AlphaFoldDB" id="A0A1F8B8J8"/>
<proteinExistence type="predicted"/>
<feature type="transmembrane region" description="Helical" evidence="1">
    <location>
        <begin position="186"/>
        <end position="207"/>
    </location>
</feature>
<dbReference type="EMBL" id="MGHD01000005">
    <property type="protein sequence ID" value="OGM60363.1"/>
    <property type="molecule type" value="Genomic_DNA"/>
</dbReference>
<evidence type="ECO:0000256" key="1">
    <source>
        <dbReference type="SAM" id="Phobius"/>
    </source>
</evidence>
<dbReference type="InterPro" id="IPR043993">
    <property type="entry name" value="T4SS_pilin"/>
</dbReference>
<comment type="caution">
    <text evidence="2">The sequence shown here is derived from an EMBL/GenBank/DDBJ whole genome shotgun (WGS) entry which is preliminary data.</text>
</comment>
<name>A0A1F8B8J8_9BACT</name>
<sequence length="219" mass="23308">MKRVLLFIIFAVSILYFQKPKVVNAFIGQCCQENSECGNESNPSGNPVYNENCNGPGDTSNCGALSLTTCANYSLNACNPNGSQCFPQNPHCCQGYSCEEVQGVNTCVVQTQGGGDTLVECAGGETGVNTAIGCIPVFNRNEFLSFILTWIIGIAGGIAFLLIIFAGFLITTSAGNPQRLQAGKELLTAALSGLIFLIFSLYILKFIGVDILGLDRFGF</sequence>
<dbReference type="Pfam" id="PF18895">
    <property type="entry name" value="T4SS_pilin"/>
    <property type="match status" value="1"/>
</dbReference>
<feature type="transmembrane region" description="Helical" evidence="1">
    <location>
        <begin position="143"/>
        <end position="174"/>
    </location>
</feature>
<accession>A0A1F8B8J8</accession>
<reference evidence="2 3" key="1">
    <citation type="journal article" date="2016" name="Nat. Commun.">
        <title>Thousands of microbial genomes shed light on interconnected biogeochemical processes in an aquifer system.</title>
        <authorList>
            <person name="Anantharaman K."/>
            <person name="Brown C.T."/>
            <person name="Hug L.A."/>
            <person name="Sharon I."/>
            <person name="Castelle C.J."/>
            <person name="Probst A.J."/>
            <person name="Thomas B.C."/>
            <person name="Singh A."/>
            <person name="Wilkins M.J."/>
            <person name="Karaoz U."/>
            <person name="Brodie E.L."/>
            <person name="Williams K.H."/>
            <person name="Hubbard S.S."/>
            <person name="Banfield J.F."/>
        </authorList>
    </citation>
    <scope>NUCLEOTIDE SEQUENCE [LARGE SCALE GENOMIC DNA]</scope>
</reference>
<keyword evidence="1" id="KW-1133">Transmembrane helix</keyword>
<evidence type="ECO:0000313" key="3">
    <source>
        <dbReference type="Proteomes" id="UP000176404"/>
    </source>
</evidence>
<evidence type="ECO:0000313" key="2">
    <source>
        <dbReference type="EMBL" id="OGM60363.1"/>
    </source>
</evidence>
<gene>
    <name evidence="2" type="ORF">A2892_03430</name>
</gene>
<organism evidence="2 3">
    <name type="scientific">Candidatus Woesebacteria bacterium RIFCSPLOWO2_01_FULL_39_10b</name>
    <dbReference type="NCBI Taxonomy" id="1802517"/>
    <lineage>
        <taxon>Bacteria</taxon>
        <taxon>Candidatus Woeseibacteriota</taxon>
    </lineage>
</organism>
<keyword evidence="1" id="KW-0472">Membrane</keyword>
<dbReference type="STRING" id="1802517.A2892_03430"/>
<keyword evidence="1" id="KW-0812">Transmembrane</keyword>
<dbReference type="Proteomes" id="UP000176404">
    <property type="component" value="Unassembled WGS sequence"/>
</dbReference>